<dbReference type="GO" id="GO:0016887">
    <property type="term" value="F:ATP hydrolysis activity"/>
    <property type="evidence" value="ECO:0007669"/>
    <property type="project" value="InterPro"/>
</dbReference>
<name>A0A1I4UAQ4_9FLAO</name>
<dbReference type="PRINTS" id="PR00119">
    <property type="entry name" value="CATATPASE"/>
</dbReference>
<dbReference type="GO" id="GO:0005507">
    <property type="term" value="F:copper ion binding"/>
    <property type="evidence" value="ECO:0007669"/>
    <property type="project" value="TreeGrafter"/>
</dbReference>
<keyword evidence="18" id="KW-1185">Reference proteome</keyword>
<dbReference type="SUPFAM" id="SSF81665">
    <property type="entry name" value="Calcium ATPase, transmembrane domain M"/>
    <property type="match status" value="1"/>
</dbReference>
<dbReference type="InterPro" id="IPR021993">
    <property type="entry name" value="ATPase-cat-bd"/>
</dbReference>
<dbReference type="Pfam" id="PF00122">
    <property type="entry name" value="E1-E2_ATPase"/>
    <property type="match status" value="1"/>
</dbReference>
<dbReference type="InterPro" id="IPR008250">
    <property type="entry name" value="ATPase_P-typ_transduc_dom_A_sf"/>
</dbReference>
<keyword evidence="12 13" id="KW-0472">Membrane</keyword>
<evidence type="ECO:0000256" key="6">
    <source>
        <dbReference type="ARBA" id="ARBA00022692"/>
    </source>
</evidence>
<dbReference type="EMBL" id="FOUZ01000003">
    <property type="protein sequence ID" value="SFM86058.1"/>
    <property type="molecule type" value="Genomic_DNA"/>
</dbReference>
<evidence type="ECO:0000313" key="17">
    <source>
        <dbReference type="EMBL" id="SFM86058.1"/>
    </source>
</evidence>
<dbReference type="PANTHER" id="PTHR43520:SF5">
    <property type="entry name" value="CATION-TRANSPORTING P-TYPE ATPASE-RELATED"/>
    <property type="match status" value="1"/>
</dbReference>
<accession>A0A1I4UAQ4</accession>
<dbReference type="Pfam" id="PF00403">
    <property type="entry name" value="HMA"/>
    <property type="match status" value="1"/>
</dbReference>
<sequence>MEENCFHCGQRIEEEVIQFDEKDFCCQGCKTVYEILNVNDLKDYYDLNRNAGVRPDAKSNHQFDFLNTKEIFDKVVDFSDDGITVVSFYVPVMHCTSCVWLLESLNTINPNIISSNVNFTQKTVQVTFREENLQLGDLARFITNLGYKPSINLKTLDKKKKSKVDRALVSKLVIAGFCFGNIMLLSFPEYVEVFGEVKEQWLDQNKGYFRWLMFALSLPVFFYSSTDYFVSAWQGIKNKYINIDVPIALGIIVIMFKSTYDIIFDISPGYFDTLAMLLFLMLTGKWFQQQTMQALAFDRDYKSFYPIAVAKMVDGHEQPILLSELKKGDRILIRNEEIIPADAILMKGEAMIDNSFVTGEARLIPKKAGDKIFAGGKQSGHAIELEIISDVNQSYLTQLWNNDAFQKEESELNALTNKISHYFTIIILCIAVISAVYWFYHDSSKVLDVVTAILIIACPCALGLSSPFILGHMMRIFGNKKFYVKNTSTVERMERITDVVFDKTGTITESDEAQVKYEGKELTDYQKQLVKALIRNSNHPLSRTLYKKMEVDDHLPIHNYEEIVGKGQQGEVDGHRVKVGSRTFVNTVFNENTLNQSQVFIAIDDEVFGKFAYTNRYRRGLNDLLKELNDYQLHVLSGDNDSEKRYLETVFPANAKLIFNQSPSDKLEYIKQLELEGKKVLMLGDGLNDAGALKQSTVGISISEDINSFSPSCDGILDAKSFEAIPNFLKLSKTTMKFVKIAFFISFMYNIVGLSFAVTGYLQPVVAAILMPISSISVLIFATASTRIADKLTKWNLD</sequence>
<dbReference type="GO" id="GO:0005524">
    <property type="term" value="F:ATP binding"/>
    <property type="evidence" value="ECO:0007669"/>
    <property type="project" value="InterPro"/>
</dbReference>
<evidence type="ECO:0000313" key="18">
    <source>
        <dbReference type="Proteomes" id="UP000199149"/>
    </source>
</evidence>
<keyword evidence="8" id="KW-0460">Magnesium</keyword>
<evidence type="ECO:0000256" key="10">
    <source>
        <dbReference type="ARBA" id="ARBA00022989"/>
    </source>
</evidence>
<feature type="transmembrane region" description="Helical" evidence="13">
    <location>
        <begin position="208"/>
        <end position="229"/>
    </location>
</feature>
<dbReference type="PANTHER" id="PTHR43520">
    <property type="entry name" value="ATP7, ISOFORM B"/>
    <property type="match status" value="1"/>
</dbReference>
<dbReference type="Gene3D" id="1.20.1110.10">
    <property type="entry name" value="Calcium-transporting ATPase, transmembrane domain"/>
    <property type="match status" value="1"/>
</dbReference>
<dbReference type="InterPro" id="IPR018303">
    <property type="entry name" value="ATPase_P-typ_P_site"/>
</dbReference>
<dbReference type="InterPro" id="IPR001757">
    <property type="entry name" value="P_typ_ATPase"/>
</dbReference>
<evidence type="ECO:0000259" key="16">
    <source>
        <dbReference type="Pfam" id="PF12156"/>
    </source>
</evidence>
<evidence type="ECO:0000259" key="15">
    <source>
        <dbReference type="Pfam" id="PF00403"/>
    </source>
</evidence>
<dbReference type="PRINTS" id="PR00943">
    <property type="entry name" value="CUATPASE"/>
</dbReference>
<dbReference type="InterPro" id="IPR023298">
    <property type="entry name" value="ATPase_P-typ_TM_dom_sf"/>
</dbReference>
<dbReference type="GO" id="GO:0005886">
    <property type="term" value="C:plasma membrane"/>
    <property type="evidence" value="ECO:0007669"/>
    <property type="project" value="UniProtKB-SubCell"/>
</dbReference>
<feature type="domain" description="P-type ATPase A" evidence="14">
    <location>
        <begin position="308"/>
        <end position="400"/>
    </location>
</feature>
<feature type="transmembrane region" description="Helical" evidence="13">
    <location>
        <begin position="765"/>
        <end position="784"/>
    </location>
</feature>
<feature type="transmembrane region" description="Helical" evidence="13">
    <location>
        <begin position="241"/>
        <end position="263"/>
    </location>
</feature>
<dbReference type="OrthoDB" id="1521937at2"/>
<feature type="transmembrane region" description="Helical" evidence="13">
    <location>
        <begin position="738"/>
        <end position="759"/>
    </location>
</feature>
<dbReference type="Gene3D" id="3.40.50.1000">
    <property type="entry name" value="HAD superfamily/HAD-like"/>
    <property type="match status" value="1"/>
</dbReference>
<evidence type="ECO:0000256" key="1">
    <source>
        <dbReference type="ARBA" id="ARBA00004651"/>
    </source>
</evidence>
<evidence type="ECO:0000256" key="9">
    <source>
        <dbReference type="ARBA" id="ARBA00022967"/>
    </source>
</evidence>
<evidence type="ECO:0000256" key="12">
    <source>
        <dbReference type="ARBA" id="ARBA00023136"/>
    </source>
</evidence>
<keyword evidence="4" id="KW-1003">Cell membrane</keyword>
<dbReference type="InterPro" id="IPR023299">
    <property type="entry name" value="ATPase_P-typ_cyto_dom_N"/>
</dbReference>
<dbReference type="Pfam" id="PF00702">
    <property type="entry name" value="Hydrolase"/>
    <property type="match status" value="1"/>
</dbReference>
<dbReference type="InterPro" id="IPR023214">
    <property type="entry name" value="HAD_sf"/>
</dbReference>
<protein>
    <submittedName>
        <fullName evidence="17">Cu+-exporting ATPase</fullName>
    </submittedName>
</protein>
<evidence type="ECO:0000256" key="8">
    <source>
        <dbReference type="ARBA" id="ARBA00022842"/>
    </source>
</evidence>
<dbReference type="InterPro" id="IPR036163">
    <property type="entry name" value="HMA_dom_sf"/>
</dbReference>
<keyword evidence="10 13" id="KW-1133">Transmembrane helix</keyword>
<keyword evidence="7" id="KW-0479">Metal-binding</keyword>
<keyword evidence="11" id="KW-0406">Ion transport</keyword>
<feature type="transmembrane region" description="Helical" evidence="13">
    <location>
        <begin position="422"/>
        <end position="440"/>
    </location>
</feature>
<dbReference type="Gene3D" id="3.40.1110.10">
    <property type="entry name" value="Calcium-transporting ATPase, cytoplasmic domain N"/>
    <property type="match status" value="1"/>
</dbReference>
<comment type="similarity">
    <text evidence="2">Belongs to the cation transport ATPase (P-type) (TC 3.A.3) family. Type IB subfamily.</text>
</comment>
<dbReference type="SUPFAM" id="SSF56784">
    <property type="entry name" value="HAD-like"/>
    <property type="match status" value="1"/>
</dbReference>
<feature type="transmembrane region" description="Helical" evidence="13">
    <location>
        <begin position="269"/>
        <end position="287"/>
    </location>
</feature>
<reference evidence="18" key="1">
    <citation type="submission" date="2016-10" db="EMBL/GenBank/DDBJ databases">
        <authorList>
            <person name="Varghese N."/>
            <person name="Submissions S."/>
        </authorList>
    </citation>
    <scope>NUCLEOTIDE SEQUENCE [LARGE SCALE GENOMIC DNA]</scope>
    <source>
        <strain evidence="18">XJ109</strain>
    </source>
</reference>
<dbReference type="STRING" id="684065.SAMN05421738_103160"/>
<feature type="transmembrane region" description="Helical" evidence="13">
    <location>
        <begin position="446"/>
        <end position="470"/>
    </location>
</feature>
<evidence type="ECO:0000256" key="4">
    <source>
        <dbReference type="ARBA" id="ARBA00022475"/>
    </source>
</evidence>
<dbReference type="Pfam" id="PF12156">
    <property type="entry name" value="ATPase-cat_bd"/>
    <property type="match status" value="1"/>
</dbReference>
<keyword evidence="6 13" id="KW-0812">Transmembrane</keyword>
<dbReference type="GO" id="GO:0043682">
    <property type="term" value="F:P-type divalent copper transporter activity"/>
    <property type="evidence" value="ECO:0007669"/>
    <property type="project" value="TreeGrafter"/>
</dbReference>
<keyword evidence="3" id="KW-0813">Transport</keyword>
<evidence type="ECO:0000256" key="3">
    <source>
        <dbReference type="ARBA" id="ARBA00022448"/>
    </source>
</evidence>
<dbReference type="CDD" id="cd00371">
    <property type="entry name" value="HMA"/>
    <property type="match status" value="1"/>
</dbReference>
<dbReference type="Gene3D" id="3.30.70.100">
    <property type="match status" value="1"/>
</dbReference>
<dbReference type="InterPro" id="IPR036412">
    <property type="entry name" value="HAD-like_sf"/>
</dbReference>
<dbReference type="SUPFAM" id="SSF55008">
    <property type="entry name" value="HMA, heavy metal-associated domain"/>
    <property type="match status" value="1"/>
</dbReference>
<dbReference type="Proteomes" id="UP000199149">
    <property type="component" value="Unassembled WGS sequence"/>
</dbReference>
<evidence type="ECO:0000259" key="14">
    <source>
        <dbReference type="Pfam" id="PF00122"/>
    </source>
</evidence>
<feature type="domain" description="HMA" evidence="15">
    <location>
        <begin position="88"/>
        <end position="148"/>
    </location>
</feature>
<dbReference type="InterPro" id="IPR059000">
    <property type="entry name" value="ATPase_P-type_domA"/>
</dbReference>
<evidence type="ECO:0000256" key="13">
    <source>
        <dbReference type="SAM" id="Phobius"/>
    </source>
</evidence>
<comment type="subcellular location">
    <subcellularLocation>
        <location evidence="1">Cell membrane</location>
        <topology evidence="1">Multi-pass membrane protein</topology>
    </subcellularLocation>
</comment>
<evidence type="ECO:0000256" key="2">
    <source>
        <dbReference type="ARBA" id="ARBA00006024"/>
    </source>
</evidence>
<dbReference type="GO" id="GO:0055070">
    <property type="term" value="P:copper ion homeostasis"/>
    <property type="evidence" value="ECO:0007669"/>
    <property type="project" value="TreeGrafter"/>
</dbReference>
<dbReference type="PROSITE" id="PS00154">
    <property type="entry name" value="ATPASE_E1_E2"/>
    <property type="match status" value="1"/>
</dbReference>
<evidence type="ECO:0000256" key="5">
    <source>
        <dbReference type="ARBA" id="ARBA00022553"/>
    </source>
</evidence>
<proteinExistence type="inferred from homology"/>
<feature type="domain" description="Putative metal-binding" evidence="16">
    <location>
        <begin position="4"/>
        <end position="78"/>
    </location>
</feature>
<feature type="transmembrane region" description="Helical" evidence="13">
    <location>
        <begin position="168"/>
        <end position="188"/>
    </location>
</feature>
<gene>
    <name evidence="17" type="ORF">SAMN05421738_103160</name>
</gene>
<keyword evidence="9" id="KW-1278">Translocase</keyword>
<dbReference type="SUPFAM" id="SSF81653">
    <property type="entry name" value="Calcium ATPase, transduction domain A"/>
    <property type="match status" value="1"/>
</dbReference>
<dbReference type="InterPro" id="IPR006121">
    <property type="entry name" value="HMA_dom"/>
</dbReference>
<keyword evidence="5" id="KW-0597">Phosphoprotein</keyword>
<dbReference type="Gene3D" id="2.70.150.10">
    <property type="entry name" value="Calcium-transporting ATPase, cytoplasmic transduction domain A"/>
    <property type="match status" value="1"/>
</dbReference>
<organism evidence="17 18">
    <name type="scientific">Algoriella xinjiangensis</name>
    <dbReference type="NCBI Taxonomy" id="684065"/>
    <lineage>
        <taxon>Bacteria</taxon>
        <taxon>Pseudomonadati</taxon>
        <taxon>Bacteroidota</taxon>
        <taxon>Flavobacteriia</taxon>
        <taxon>Flavobacteriales</taxon>
        <taxon>Weeksellaceae</taxon>
        <taxon>Algoriella</taxon>
    </lineage>
</organism>
<evidence type="ECO:0000256" key="7">
    <source>
        <dbReference type="ARBA" id="ARBA00022723"/>
    </source>
</evidence>
<evidence type="ECO:0000256" key="11">
    <source>
        <dbReference type="ARBA" id="ARBA00023065"/>
    </source>
</evidence>
<dbReference type="NCBIfam" id="TIGR01494">
    <property type="entry name" value="ATPase_P-type"/>
    <property type="match status" value="1"/>
</dbReference>
<dbReference type="RefSeq" id="WP_092906763.1">
    <property type="nucleotide sequence ID" value="NZ_FOUZ01000003.1"/>
</dbReference>
<dbReference type="AlphaFoldDB" id="A0A1I4UAQ4"/>